<evidence type="ECO:0000259" key="1">
    <source>
        <dbReference type="SMART" id="SM00834"/>
    </source>
</evidence>
<reference evidence="2 3" key="1">
    <citation type="submission" date="2021-10" db="EMBL/GenBank/DDBJ databases">
        <authorList>
            <person name="Chen M."/>
        </authorList>
    </citation>
    <scope>NUCLEOTIDE SEQUENCE [LARGE SCALE GENOMIC DNA]</scope>
    <source>
        <strain evidence="2 3">H3-26</strain>
    </source>
</reference>
<dbReference type="NCBIfam" id="TIGR02605">
    <property type="entry name" value="CxxC_CxxC_SSSS"/>
    <property type="match status" value="1"/>
</dbReference>
<dbReference type="PANTHER" id="PTHR34404:SF2">
    <property type="entry name" value="CONSERVED SERINE RICH PROTEIN"/>
    <property type="match status" value="1"/>
</dbReference>
<name>A0ABS8BI03_9NEIS</name>
<organism evidence="2 3">
    <name type="scientific">Deefgea salmonis</name>
    <dbReference type="NCBI Taxonomy" id="2875502"/>
    <lineage>
        <taxon>Bacteria</taxon>
        <taxon>Pseudomonadati</taxon>
        <taxon>Pseudomonadota</taxon>
        <taxon>Betaproteobacteria</taxon>
        <taxon>Neisseriales</taxon>
        <taxon>Chitinibacteraceae</taxon>
        <taxon>Deefgea</taxon>
    </lineage>
</organism>
<evidence type="ECO:0000313" key="2">
    <source>
        <dbReference type="EMBL" id="MCB5195330.1"/>
    </source>
</evidence>
<dbReference type="RefSeq" id="WP_226763123.1">
    <property type="nucleotide sequence ID" value="NZ_JAJAWG010000001.1"/>
</dbReference>
<evidence type="ECO:0000313" key="3">
    <source>
        <dbReference type="Proteomes" id="UP001198034"/>
    </source>
</evidence>
<feature type="domain" description="Putative regulatory protein FmdB zinc ribbon" evidence="1">
    <location>
        <begin position="1"/>
        <end position="42"/>
    </location>
</feature>
<dbReference type="InterPro" id="IPR013429">
    <property type="entry name" value="Regulatory_FmdB_Zinc_ribbon"/>
</dbReference>
<accession>A0ABS8BI03</accession>
<dbReference type="Pfam" id="PF09723">
    <property type="entry name" value="Zn_ribbon_8"/>
    <property type="match status" value="1"/>
</dbReference>
<keyword evidence="3" id="KW-1185">Reference proteome</keyword>
<protein>
    <submittedName>
        <fullName evidence="2">Zinc ribbon domain-containing protein</fullName>
    </submittedName>
</protein>
<gene>
    <name evidence="2" type="ORF">LG219_03365</name>
</gene>
<comment type="caution">
    <text evidence="2">The sequence shown here is derived from an EMBL/GenBank/DDBJ whole genome shotgun (WGS) entry which is preliminary data.</text>
</comment>
<dbReference type="Proteomes" id="UP001198034">
    <property type="component" value="Unassembled WGS sequence"/>
</dbReference>
<proteinExistence type="predicted"/>
<dbReference type="EMBL" id="JAJAWG010000001">
    <property type="protein sequence ID" value="MCB5195330.1"/>
    <property type="molecule type" value="Genomic_DNA"/>
</dbReference>
<dbReference type="SMART" id="SM00834">
    <property type="entry name" value="CxxC_CXXC_SSSS"/>
    <property type="match status" value="1"/>
</dbReference>
<dbReference type="PANTHER" id="PTHR34404">
    <property type="entry name" value="REGULATORY PROTEIN, FMDB FAMILY"/>
    <property type="match status" value="1"/>
</dbReference>
<sequence>MPIYAYRCAACAHYGEHLQKLSDPALTQCPACAATEYQKQLSAVGVHIKGAAATHSVAPTPHHCGPDCQH</sequence>